<gene>
    <name evidence="3" type="ORF">BWP39_22290</name>
</gene>
<organism evidence="3 4">
    <name type="scientific">Paraburkholderia acidicola</name>
    <dbReference type="NCBI Taxonomy" id="1912599"/>
    <lineage>
        <taxon>Bacteria</taxon>
        <taxon>Pseudomonadati</taxon>
        <taxon>Pseudomonadota</taxon>
        <taxon>Betaproteobacteria</taxon>
        <taxon>Burkholderiales</taxon>
        <taxon>Burkholderiaceae</taxon>
        <taxon>Paraburkholderia</taxon>
    </lineage>
</organism>
<accession>A0A2A4EPR9</accession>
<comment type="caution">
    <text evidence="3">The sequence shown here is derived from an EMBL/GenBank/DDBJ whole genome shotgun (WGS) entry which is preliminary data.</text>
</comment>
<dbReference type="RefSeq" id="WP_096724143.1">
    <property type="nucleotide sequence ID" value="NZ_MTZV01000006.1"/>
</dbReference>
<keyword evidence="2" id="KW-0732">Signal</keyword>
<name>A0A2A4EPR9_9BURK</name>
<feature type="chain" id="PRO_5012336314" evidence="2">
    <location>
        <begin position="22"/>
        <end position="106"/>
    </location>
</feature>
<dbReference type="AlphaFoldDB" id="A0A2A4EPR9"/>
<feature type="signal peptide" evidence="2">
    <location>
        <begin position="1"/>
        <end position="21"/>
    </location>
</feature>
<dbReference type="Proteomes" id="UP000218022">
    <property type="component" value="Unassembled WGS sequence"/>
</dbReference>
<reference evidence="3 4" key="1">
    <citation type="submission" date="2017-01" db="EMBL/GenBank/DDBJ databases">
        <title>Whole-Genome Shotgun Sequencing of Two beta-Proteobacterial Species in Search of the Bulgecin Biosynthetic Cluster.</title>
        <authorList>
            <person name="Horsman M.E."/>
            <person name="Marous D.R."/>
            <person name="Li R."/>
            <person name="Oliver R.A."/>
            <person name="Byun B."/>
            <person name="Emrich S.J."/>
            <person name="Boggess B."/>
            <person name="Townsend C.A."/>
            <person name="Mobashery S."/>
        </authorList>
    </citation>
    <scope>NUCLEOTIDE SEQUENCE [LARGE SCALE GENOMIC DNA]</scope>
    <source>
        <strain evidence="3 4">ATCC 31363</strain>
    </source>
</reference>
<feature type="compositionally biased region" description="Low complexity" evidence="1">
    <location>
        <begin position="70"/>
        <end position="81"/>
    </location>
</feature>
<evidence type="ECO:0000256" key="2">
    <source>
        <dbReference type="SAM" id="SignalP"/>
    </source>
</evidence>
<protein>
    <submittedName>
        <fullName evidence="3">Uncharacterized protein</fullName>
    </submittedName>
</protein>
<evidence type="ECO:0000313" key="3">
    <source>
        <dbReference type="EMBL" id="PCE22410.1"/>
    </source>
</evidence>
<sequence>MYVRTIALTTLLFGAASVAHAETYIEIWNPPEARAHPPVPRVSRSTRSHASASVPRLAKRVTEPTLPGESASTSAQALAQSSKKHGVPAIPMLPRKIGPDGRVLQV</sequence>
<evidence type="ECO:0000313" key="4">
    <source>
        <dbReference type="Proteomes" id="UP000218022"/>
    </source>
</evidence>
<feature type="region of interest" description="Disordered" evidence="1">
    <location>
        <begin position="30"/>
        <end position="106"/>
    </location>
</feature>
<dbReference type="EMBL" id="MTZV01000006">
    <property type="protein sequence ID" value="PCE22410.1"/>
    <property type="molecule type" value="Genomic_DNA"/>
</dbReference>
<evidence type="ECO:0000256" key="1">
    <source>
        <dbReference type="SAM" id="MobiDB-lite"/>
    </source>
</evidence>
<proteinExistence type="predicted"/>